<sequence>MRGLIVGWRAARSLAIRRCGPMSTNRLTRAIALTAGGLLLAGGAAVATAGTASAVAPTHVPSGYSSHDDGHDWGYYHDHGRGYGDYTVVVIYGLGGYGDLYGLGGYYGY</sequence>
<reference evidence="1 2" key="1">
    <citation type="submission" date="2019-12" db="EMBL/GenBank/DDBJ databases">
        <title>Whole genome shotgun sequence of Streptomyces caniferus NBRC 15389.</title>
        <authorList>
            <person name="Ichikawa N."/>
            <person name="Kimura A."/>
            <person name="Kitahashi Y."/>
            <person name="Komaki H."/>
            <person name="Tamura T."/>
        </authorList>
    </citation>
    <scope>NUCLEOTIDE SEQUENCE [LARGE SCALE GENOMIC DNA]</scope>
    <source>
        <strain evidence="1 2">NBRC 15389</strain>
    </source>
</reference>
<protein>
    <submittedName>
        <fullName evidence="1">Uncharacterized protein</fullName>
    </submittedName>
</protein>
<accession>A0A640S4C2</accession>
<organism evidence="1 2">
    <name type="scientific">Streptomyces caniferus</name>
    <dbReference type="NCBI Taxonomy" id="285557"/>
    <lineage>
        <taxon>Bacteria</taxon>
        <taxon>Bacillati</taxon>
        <taxon>Actinomycetota</taxon>
        <taxon>Actinomycetes</taxon>
        <taxon>Kitasatosporales</taxon>
        <taxon>Streptomycetaceae</taxon>
        <taxon>Streptomyces</taxon>
    </lineage>
</organism>
<gene>
    <name evidence="1" type="ORF">Scani_19520</name>
</gene>
<name>A0A640S4C2_9ACTN</name>
<comment type="caution">
    <text evidence="1">The sequence shown here is derived from an EMBL/GenBank/DDBJ whole genome shotgun (WGS) entry which is preliminary data.</text>
</comment>
<evidence type="ECO:0000313" key="2">
    <source>
        <dbReference type="Proteomes" id="UP000435837"/>
    </source>
</evidence>
<evidence type="ECO:0000313" key="1">
    <source>
        <dbReference type="EMBL" id="GFE05684.1"/>
    </source>
</evidence>
<proteinExistence type="predicted"/>
<dbReference type="Proteomes" id="UP000435837">
    <property type="component" value="Unassembled WGS sequence"/>
</dbReference>
<dbReference type="AlphaFoldDB" id="A0A640S4C2"/>
<dbReference type="EMBL" id="BLIN01000003">
    <property type="protein sequence ID" value="GFE05684.1"/>
    <property type="molecule type" value="Genomic_DNA"/>
</dbReference>